<accession>A0A2I0AL16</accession>
<reference evidence="3 4" key="1">
    <citation type="journal article" date="2017" name="Nature">
        <title>The Apostasia genome and the evolution of orchids.</title>
        <authorList>
            <person name="Zhang G.Q."/>
            <person name="Liu K.W."/>
            <person name="Li Z."/>
            <person name="Lohaus R."/>
            <person name="Hsiao Y.Y."/>
            <person name="Niu S.C."/>
            <person name="Wang J.Y."/>
            <person name="Lin Y.C."/>
            <person name="Xu Q."/>
            <person name="Chen L.J."/>
            <person name="Yoshida K."/>
            <person name="Fujiwara S."/>
            <person name="Wang Z.W."/>
            <person name="Zhang Y.Q."/>
            <person name="Mitsuda N."/>
            <person name="Wang M."/>
            <person name="Liu G.H."/>
            <person name="Pecoraro L."/>
            <person name="Huang H.X."/>
            <person name="Xiao X.J."/>
            <person name="Lin M."/>
            <person name="Wu X.Y."/>
            <person name="Wu W.L."/>
            <person name="Chen Y.Y."/>
            <person name="Chang S.B."/>
            <person name="Sakamoto S."/>
            <person name="Ohme-Takagi M."/>
            <person name="Yagi M."/>
            <person name="Zeng S.J."/>
            <person name="Shen C.Y."/>
            <person name="Yeh C.M."/>
            <person name="Luo Y.B."/>
            <person name="Tsai W.C."/>
            <person name="Van de Peer Y."/>
            <person name="Liu Z.J."/>
        </authorList>
    </citation>
    <scope>NUCLEOTIDE SEQUENCE [LARGE SCALE GENOMIC DNA]</scope>
    <source>
        <strain evidence="4">cv. Shenzhen</strain>
        <tissue evidence="3">Stem</tissue>
    </source>
</reference>
<keyword evidence="2" id="KW-0472">Membrane</keyword>
<dbReference type="GO" id="GO:0009507">
    <property type="term" value="C:chloroplast"/>
    <property type="evidence" value="ECO:0007669"/>
    <property type="project" value="TreeGrafter"/>
</dbReference>
<evidence type="ECO:0000313" key="4">
    <source>
        <dbReference type="Proteomes" id="UP000236161"/>
    </source>
</evidence>
<keyword evidence="2" id="KW-0812">Transmembrane</keyword>
<protein>
    <submittedName>
        <fullName evidence="3">Uncharacterized protein</fullName>
    </submittedName>
</protein>
<dbReference type="Proteomes" id="UP000236161">
    <property type="component" value="Unassembled WGS sequence"/>
</dbReference>
<evidence type="ECO:0000256" key="1">
    <source>
        <dbReference type="SAM" id="MobiDB-lite"/>
    </source>
</evidence>
<feature type="region of interest" description="Disordered" evidence="1">
    <location>
        <begin position="113"/>
        <end position="139"/>
    </location>
</feature>
<evidence type="ECO:0000313" key="3">
    <source>
        <dbReference type="EMBL" id="PKA56241.1"/>
    </source>
</evidence>
<dbReference type="EMBL" id="KZ451974">
    <property type="protein sequence ID" value="PKA56241.1"/>
    <property type="molecule type" value="Genomic_DNA"/>
</dbReference>
<dbReference type="OrthoDB" id="1680511at2759"/>
<feature type="transmembrane region" description="Helical" evidence="2">
    <location>
        <begin position="147"/>
        <end position="165"/>
    </location>
</feature>
<dbReference type="PANTHER" id="PTHR35483:SF1">
    <property type="entry name" value="GLYCINE-RICH PROTEIN-RELATED"/>
    <property type="match status" value="1"/>
</dbReference>
<evidence type="ECO:0000256" key="2">
    <source>
        <dbReference type="SAM" id="Phobius"/>
    </source>
</evidence>
<dbReference type="AlphaFoldDB" id="A0A2I0AL16"/>
<name>A0A2I0AL16_9ASPA</name>
<sequence length="247" mass="28089">MICFLNSLSHPPLTLGTATTRRRRTHSFSHVSVVTASVLCSSAGQKLEHHHLSRIVCRSLKYKRCGPVCLFGEKENSRGEKKGFSWDSLKDFMTGWRKEKTVQDMLNEQMRQREFGGDGGNRNPPGTGGDGSGEPEDEGLAGILDETLQVILATLGFIFVYIYMIQGAELTKLARDYIKYLLGGIPSMRLKRVMDKWRESHDKVLPTEYSDDWLERRIVDTPTWWNRPEELVRDAESSTSDDDEDES</sequence>
<organism evidence="3 4">
    <name type="scientific">Apostasia shenzhenica</name>
    <dbReference type="NCBI Taxonomy" id="1088818"/>
    <lineage>
        <taxon>Eukaryota</taxon>
        <taxon>Viridiplantae</taxon>
        <taxon>Streptophyta</taxon>
        <taxon>Embryophyta</taxon>
        <taxon>Tracheophyta</taxon>
        <taxon>Spermatophyta</taxon>
        <taxon>Magnoliopsida</taxon>
        <taxon>Liliopsida</taxon>
        <taxon>Asparagales</taxon>
        <taxon>Orchidaceae</taxon>
        <taxon>Apostasioideae</taxon>
        <taxon>Apostasia</taxon>
    </lineage>
</organism>
<keyword evidence="2" id="KW-1133">Transmembrane helix</keyword>
<proteinExistence type="predicted"/>
<keyword evidence="4" id="KW-1185">Reference proteome</keyword>
<dbReference type="PANTHER" id="PTHR35483">
    <property type="entry name" value="NUCLEUSENVELOPE PROTEIN"/>
    <property type="match status" value="1"/>
</dbReference>
<dbReference type="STRING" id="1088818.A0A2I0AL16"/>
<gene>
    <name evidence="3" type="ORF">AXF42_Ash011170</name>
</gene>